<feature type="repeat" description="TPR" evidence="2">
    <location>
        <begin position="114"/>
        <end position="147"/>
    </location>
</feature>
<dbReference type="PRINTS" id="PR00625">
    <property type="entry name" value="JDOMAIN"/>
</dbReference>
<feature type="domain" description="J" evidence="3">
    <location>
        <begin position="3"/>
        <end position="73"/>
    </location>
</feature>
<proteinExistence type="predicted"/>
<sequence length="203" mass="22353">MNDPYEVLGVPKNATQDEIKAAYRKLAKQYHPDKYVGNPLSDLASEKFKEINEAYETLTNGNASGKSSYSGGYGQSYGSGNGSAGTFAQVRNLINLNSLDEAERILDAATDRTAEWFFLKGSLYIRRGWHDQGVNFLRQAVNMDPSNSEYRRTLNSIEAQRQQYRNVGGGMTNDSTSMCNCCGNLICADCCCECMGGDLIPCC</sequence>
<dbReference type="PANTHER" id="PTHR24074">
    <property type="entry name" value="CO-CHAPERONE PROTEIN DJLA"/>
    <property type="match status" value="1"/>
</dbReference>
<evidence type="ECO:0000313" key="4">
    <source>
        <dbReference type="EMBL" id="MBC8539758.1"/>
    </source>
</evidence>
<evidence type="ECO:0000256" key="2">
    <source>
        <dbReference type="PROSITE-ProRule" id="PRU00339"/>
    </source>
</evidence>
<keyword evidence="5" id="KW-1185">Reference proteome</keyword>
<dbReference type="Proteomes" id="UP000611762">
    <property type="component" value="Unassembled WGS sequence"/>
</dbReference>
<keyword evidence="2" id="KW-0802">TPR repeat</keyword>
<name>A0A926DKJ6_9FIRM</name>
<dbReference type="SUPFAM" id="SSF48452">
    <property type="entry name" value="TPR-like"/>
    <property type="match status" value="1"/>
</dbReference>
<dbReference type="InterPro" id="IPR050817">
    <property type="entry name" value="DjlA_DnaK_co-chaperone"/>
</dbReference>
<evidence type="ECO:0000256" key="1">
    <source>
        <dbReference type="ARBA" id="ARBA00022705"/>
    </source>
</evidence>
<dbReference type="Pfam" id="PF00226">
    <property type="entry name" value="DnaJ"/>
    <property type="match status" value="1"/>
</dbReference>
<dbReference type="PROSITE" id="PS50005">
    <property type="entry name" value="TPR"/>
    <property type="match status" value="1"/>
</dbReference>
<dbReference type="Gene3D" id="1.10.287.110">
    <property type="entry name" value="DnaJ domain"/>
    <property type="match status" value="1"/>
</dbReference>
<dbReference type="InterPro" id="IPR019734">
    <property type="entry name" value="TPR_rpt"/>
</dbReference>
<reference evidence="4" key="1">
    <citation type="submission" date="2020-08" db="EMBL/GenBank/DDBJ databases">
        <title>Genome public.</title>
        <authorList>
            <person name="Liu C."/>
            <person name="Sun Q."/>
        </authorList>
    </citation>
    <scope>NUCLEOTIDE SEQUENCE</scope>
    <source>
        <strain evidence="4">H8</strain>
    </source>
</reference>
<organism evidence="4 5">
    <name type="scientific">Congzhengia minquanensis</name>
    <dbReference type="NCBI Taxonomy" id="2763657"/>
    <lineage>
        <taxon>Bacteria</taxon>
        <taxon>Bacillati</taxon>
        <taxon>Bacillota</taxon>
        <taxon>Clostridia</taxon>
        <taxon>Eubacteriales</taxon>
        <taxon>Oscillospiraceae</taxon>
        <taxon>Congzhengia</taxon>
    </lineage>
</organism>
<evidence type="ECO:0000313" key="5">
    <source>
        <dbReference type="Proteomes" id="UP000611762"/>
    </source>
</evidence>
<dbReference type="AlphaFoldDB" id="A0A926DKJ6"/>
<protein>
    <submittedName>
        <fullName evidence="4">J domain-containing protein</fullName>
    </submittedName>
</protein>
<dbReference type="InterPro" id="IPR036869">
    <property type="entry name" value="J_dom_sf"/>
</dbReference>
<dbReference type="CDD" id="cd06257">
    <property type="entry name" value="DnaJ"/>
    <property type="match status" value="1"/>
</dbReference>
<dbReference type="SMART" id="SM00271">
    <property type="entry name" value="DnaJ"/>
    <property type="match status" value="1"/>
</dbReference>
<comment type="caution">
    <text evidence="4">The sequence shown here is derived from an EMBL/GenBank/DDBJ whole genome shotgun (WGS) entry which is preliminary data.</text>
</comment>
<dbReference type="SUPFAM" id="SSF46565">
    <property type="entry name" value="Chaperone J-domain"/>
    <property type="match status" value="1"/>
</dbReference>
<evidence type="ECO:0000259" key="3">
    <source>
        <dbReference type="PROSITE" id="PS50076"/>
    </source>
</evidence>
<dbReference type="RefSeq" id="WP_177680413.1">
    <property type="nucleotide sequence ID" value="NZ_JACRSU010000001.1"/>
</dbReference>
<gene>
    <name evidence="4" type="ORF">H8698_02055</name>
</gene>
<dbReference type="InterPro" id="IPR011990">
    <property type="entry name" value="TPR-like_helical_dom_sf"/>
</dbReference>
<dbReference type="EMBL" id="JACRSU010000001">
    <property type="protein sequence ID" value="MBC8539758.1"/>
    <property type="molecule type" value="Genomic_DNA"/>
</dbReference>
<accession>A0A926DKJ6</accession>
<dbReference type="PROSITE" id="PS50076">
    <property type="entry name" value="DNAJ_2"/>
    <property type="match status" value="1"/>
</dbReference>
<dbReference type="GO" id="GO:0006260">
    <property type="term" value="P:DNA replication"/>
    <property type="evidence" value="ECO:0007669"/>
    <property type="project" value="UniProtKB-KW"/>
</dbReference>
<keyword evidence="1" id="KW-0235">DNA replication</keyword>
<dbReference type="InterPro" id="IPR001623">
    <property type="entry name" value="DnaJ_domain"/>
</dbReference>